<dbReference type="EMBL" id="LVKK01000101">
    <property type="protein sequence ID" value="OAG36029.1"/>
    <property type="molecule type" value="Genomic_DNA"/>
</dbReference>
<sequence length="721" mass="79442">MPDQLPTIVGCLLDVSGSMREALEPDRTDENANRGVGERLGAVLRAALKIAQAEQKRSNNVLVFVGAFGLDEETSPPVVDLCSVVEGLLSGYDGRKTGYELLIHLANQNNLSHITEYIEKKLTDDDARIIYTYLLQHPERIEEFIQAIPSAEKMEQSKNNLRNGGKFAGAVSGACVGPWLGPLGVIGGAVAGFLVGKGGANYIEDHHVENSDGMQLARQMRTEWWQGSENFVPRPVGTVIDLLQKLQDYPSSRSSGQDKETRERSLLDTLRPFMYGRTPLQNALGKSLATFRGVEPHVEQRILVLISDGASTDGDPQNIARQLRHGGVNIAAVYLTSDEKTPARRLYYRPDNDWDEGQHTLFEMASPVAGCKHPIPVLASLGWEIPSAGECRLYTAVCSTTALDEFCSMLLSVRFSSAETLLDILGRVQLDSFVDDEHVRICKKPSDQGDSETCYAHAIAAVIHMALLRIVGREGGYPTIEAIRERILNAFPSKPGGRGTVEVLDWATAEYRPLQFKEVDEDGARQAVLHRRPVLTTFQLSSKGWDTFSNSFETIHGPDFVLTYNHMKPSRAGPDDGGHAVVMTKCDASSLTFLNSWGKTWGADGSFRVENAATLGRVHAGQETKTRFYDIYWIESKLTGMEREEYRLGVDRALQAGATKYSSILDIEVNCPICKLNSPIADFTGSGIRQAACPRCYQSFTPEPDYLLKALDVRGKPRNSA</sequence>
<reference evidence="2 3" key="1">
    <citation type="submission" date="2016-03" db="EMBL/GenBank/DDBJ databases">
        <title>Draft genome sequence of the Fonsecaea monophora CBS 269.37.</title>
        <authorList>
            <person name="Bombassaro A."/>
            <person name="Vinicius W.A."/>
            <person name="De Hoog S."/>
            <person name="Sun J."/>
            <person name="Souza E.M."/>
            <person name="Raittz R.T."/>
            <person name="Costa F."/>
            <person name="Leao A.C."/>
            <person name="Tadra-Sfeir M.Z."/>
            <person name="Baura V."/>
            <person name="Balsanelli E."/>
            <person name="Pedrosa F.O."/>
            <person name="Moreno L.F."/>
            <person name="Steffens M.B."/>
            <person name="Xi L."/>
            <person name="Bocca A.L."/>
            <person name="Felipe M.S."/>
            <person name="Teixeira M."/>
            <person name="Telles Filho F.Q."/>
            <person name="Azevedo C.M."/>
            <person name="Gomes R."/>
            <person name="Vicente V.A."/>
        </authorList>
    </citation>
    <scope>NUCLEOTIDE SEQUENCE [LARGE SCALE GENOMIC DNA]</scope>
    <source>
        <strain evidence="2 3">CBS 269.37</strain>
    </source>
</reference>
<name>A0A177EYL0_9EURO</name>
<comment type="caution">
    <text evidence="2">The sequence shown here is derived from an EMBL/GenBank/DDBJ whole genome shotgun (WGS) entry which is preliminary data.</text>
</comment>
<feature type="domain" description="VWFA" evidence="1">
    <location>
        <begin position="269"/>
        <end position="348"/>
    </location>
</feature>
<dbReference type="RefSeq" id="XP_022507981.1">
    <property type="nucleotide sequence ID" value="XM_022659676.1"/>
</dbReference>
<evidence type="ECO:0000313" key="3">
    <source>
        <dbReference type="Proteomes" id="UP000077002"/>
    </source>
</evidence>
<protein>
    <recommendedName>
        <fullName evidence="1">VWFA domain-containing protein</fullName>
    </recommendedName>
</protein>
<dbReference type="InterPro" id="IPR038765">
    <property type="entry name" value="Papain-like_cys_pep_sf"/>
</dbReference>
<dbReference type="InterPro" id="IPR036465">
    <property type="entry name" value="vWFA_dom_sf"/>
</dbReference>
<gene>
    <name evidence="2" type="ORF">AYO21_09747</name>
</gene>
<dbReference type="Gene3D" id="3.90.70.10">
    <property type="entry name" value="Cysteine proteinases"/>
    <property type="match status" value="1"/>
</dbReference>
<dbReference type="InterPro" id="IPR002035">
    <property type="entry name" value="VWF_A"/>
</dbReference>
<proteinExistence type="predicted"/>
<dbReference type="AlphaFoldDB" id="A0A177EYL0"/>
<dbReference type="Pfam" id="PF00092">
    <property type="entry name" value="VWA"/>
    <property type="match status" value="1"/>
</dbReference>
<dbReference type="CDD" id="cd00198">
    <property type="entry name" value="vWFA"/>
    <property type="match status" value="1"/>
</dbReference>
<dbReference type="OrthoDB" id="3789175at2759"/>
<accession>A0A177EYL0</accession>
<dbReference type="Proteomes" id="UP000077002">
    <property type="component" value="Unassembled WGS sequence"/>
</dbReference>
<organism evidence="2 3">
    <name type="scientific">Fonsecaea monophora</name>
    <dbReference type="NCBI Taxonomy" id="254056"/>
    <lineage>
        <taxon>Eukaryota</taxon>
        <taxon>Fungi</taxon>
        <taxon>Dikarya</taxon>
        <taxon>Ascomycota</taxon>
        <taxon>Pezizomycotina</taxon>
        <taxon>Eurotiomycetes</taxon>
        <taxon>Chaetothyriomycetidae</taxon>
        <taxon>Chaetothyriales</taxon>
        <taxon>Herpotrichiellaceae</taxon>
        <taxon>Fonsecaea</taxon>
    </lineage>
</organism>
<dbReference type="Gene3D" id="3.40.50.410">
    <property type="entry name" value="von Willebrand factor, type A domain"/>
    <property type="match status" value="1"/>
</dbReference>
<dbReference type="SUPFAM" id="SSF53300">
    <property type="entry name" value="vWA-like"/>
    <property type="match status" value="1"/>
</dbReference>
<dbReference type="SUPFAM" id="SSF54001">
    <property type="entry name" value="Cysteine proteinases"/>
    <property type="match status" value="1"/>
</dbReference>
<evidence type="ECO:0000259" key="1">
    <source>
        <dbReference type="Pfam" id="PF00092"/>
    </source>
</evidence>
<evidence type="ECO:0000313" key="2">
    <source>
        <dbReference type="EMBL" id="OAG36029.1"/>
    </source>
</evidence>
<dbReference type="GeneID" id="34604876"/>
<keyword evidence="3" id="KW-1185">Reference proteome</keyword>